<organism evidence="2 3">
    <name type="scientific">Halobacillus litoralis</name>
    <dbReference type="NCBI Taxonomy" id="45668"/>
    <lineage>
        <taxon>Bacteria</taxon>
        <taxon>Bacillati</taxon>
        <taxon>Bacillota</taxon>
        <taxon>Bacilli</taxon>
        <taxon>Bacillales</taxon>
        <taxon>Bacillaceae</taxon>
        <taxon>Halobacillus</taxon>
    </lineage>
</organism>
<proteinExistence type="predicted"/>
<feature type="domain" description="GmrSD restriction endonucleases C-terminal" evidence="1">
    <location>
        <begin position="2"/>
        <end position="115"/>
    </location>
</feature>
<dbReference type="AlphaFoldDB" id="A0A845DVF0"/>
<evidence type="ECO:0000313" key="3">
    <source>
        <dbReference type="Proteomes" id="UP000460949"/>
    </source>
</evidence>
<dbReference type="PANTHER" id="PTHR35149:SF1">
    <property type="entry name" value="DUF5655 DOMAIN-CONTAINING PROTEIN"/>
    <property type="match status" value="1"/>
</dbReference>
<dbReference type="InterPro" id="IPR011089">
    <property type="entry name" value="GmrSD_C"/>
</dbReference>
<dbReference type="PANTHER" id="PTHR35149">
    <property type="entry name" value="SLL5132 PROTEIN"/>
    <property type="match status" value="1"/>
</dbReference>
<dbReference type="RefSeq" id="WP_160839617.1">
    <property type="nucleotide sequence ID" value="NZ_WMET01000005.1"/>
</dbReference>
<accession>A0A845DVF0</accession>
<evidence type="ECO:0000259" key="1">
    <source>
        <dbReference type="Pfam" id="PF07510"/>
    </source>
</evidence>
<dbReference type="Pfam" id="PF07510">
    <property type="entry name" value="GmrSD_C"/>
    <property type="match status" value="1"/>
</dbReference>
<name>A0A845DVF0_9BACI</name>
<comment type="caution">
    <text evidence="2">The sequence shown here is derived from an EMBL/GenBank/DDBJ whole genome shotgun (WGS) entry which is preliminary data.</text>
</comment>
<gene>
    <name evidence="2" type="ORF">GLW04_17190</name>
</gene>
<dbReference type="EMBL" id="WMET01000005">
    <property type="protein sequence ID" value="MYL21643.1"/>
    <property type="molecule type" value="Genomic_DNA"/>
</dbReference>
<sequence length="135" mass="15424">MRYFLTTLEEHYSWCNHPNRSSEPRPCMQVHYNIDSIEIEHIYPQNPSQVDDTLEPLKNTIGNLTFWSTTDNKSAGNNPFGLKQDYYSSSNIALTRDLADLNDCNANTVQNREELYKDMAVLVFGITENTVASGN</sequence>
<protein>
    <submittedName>
        <fullName evidence="2">DUF1524 domain-containing protein</fullName>
    </submittedName>
</protein>
<dbReference type="Proteomes" id="UP000460949">
    <property type="component" value="Unassembled WGS sequence"/>
</dbReference>
<reference evidence="2 3" key="1">
    <citation type="submission" date="2019-11" db="EMBL/GenBank/DDBJ databases">
        <title>Genome sequences of 17 halophilic strains isolated from different environments.</title>
        <authorList>
            <person name="Furrow R.E."/>
        </authorList>
    </citation>
    <scope>NUCLEOTIDE SEQUENCE [LARGE SCALE GENOMIC DNA]</scope>
    <source>
        <strain evidence="2 3">22511_23_Filter</strain>
    </source>
</reference>
<evidence type="ECO:0000313" key="2">
    <source>
        <dbReference type="EMBL" id="MYL21643.1"/>
    </source>
</evidence>